<reference evidence="2" key="1">
    <citation type="submission" date="2020-02" db="EMBL/GenBank/DDBJ databases">
        <authorList>
            <person name="Meier V. D."/>
        </authorList>
    </citation>
    <scope>NUCLEOTIDE SEQUENCE</scope>
    <source>
        <strain evidence="2">AVDCRST_MAG58</strain>
    </source>
</reference>
<proteinExistence type="predicted"/>
<evidence type="ECO:0000256" key="1">
    <source>
        <dbReference type="SAM" id="MobiDB-lite"/>
    </source>
</evidence>
<feature type="compositionally biased region" description="Acidic residues" evidence="1">
    <location>
        <begin position="52"/>
        <end position="62"/>
    </location>
</feature>
<feature type="region of interest" description="Disordered" evidence="1">
    <location>
        <begin position="1"/>
        <end position="62"/>
    </location>
</feature>
<name>A0A6J4QUF2_9ACTN</name>
<sequence>MTERERRTGSGGTEDNVRDELDEAAERGKLGKDASKEAVEEEESTGGVKDNVEDEWDESQKS</sequence>
<dbReference type="EMBL" id="CADCVF010000035">
    <property type="protein sequence ID" value="CAA9455295.1"/>
    <property type="molecule type" value="Genomic_DNA"/>
</dbReference>
<dbReference type="AlphaFoldDB" id="A0A6J4QUF2"/>
<feature type="compositionally biased region" description="Basic and acidic residues" evidence="1">
    <location>
        <begin position="15"/>
        <end position="38"/>
    </location>
</feature>
<evidence type="ECO:0000313" key="2">
    <source>
        <dbReference type="EMBL" id="CAA9455295.1"/>
    </source>
</evidence>
<protein>
    <submittedName>
        <fullName evidence="2">Uncharacterized protein</fullName>
    </submittedName>
</protein>
<gene>
    <name evidence="2" type="ORF">AVDCRST_MAG58-1368</name>
</gene>
<organism evidence="2">
    <name type="scientific">uncultured Rubrobacteraceae bacterium</name>
    <dbReference type="NCBI Taxonomy" id="349277"/>
    <lineage>
        <taxon>Bacteria</taxon>
        <taxon>Bacillati</taxon>
        <taxon>Actinomycetota</taxon>
        <taxon>Rubrobacteria</taxon>
        <taxon>Rubrobacterales</taxon>
        <taxon>Rubrobacteraceae</taxon>
        <taxon>environmental samples</taxon>
    </lineage>
</organism>
<accession>A0A6J4QUF2</accession>